<keyword evidence="6 8" id="KW-0472">Membrane</keyword>
<dbReference type="Pfam" id="PF00571">
    <property type="entry name" value="CBS"/>
    <property type="match status" value="2"/>
</dbReference>
<dbReference type="Proteomes" id="UP000886891">
    <property type="component" value="Unassembled WGS sequence"/>
</dbReference>
<evidence type="ECO:0000259" key="11">
    <source>
        <dbReference type="PROSITE" id="PS51846"/>
    </source>
</evidence>
<name>A0A9D1NC51_9FIRM</name>
<evidence type="ECO:0000256" key="7">
    <source>
        <dbReference type="PROSITE-ProRule" id="PRU00703"/>
    </source>
</evidence>
<dbReference type="EMBL" id="DVOH01000029">
    <property type="protein sequence ID" value="HIV00285.1"/>
    <property type="molecule type" value="Genomic_DNA"/>
</dbReference>
<evidence type="ECO:0000256" key="3">
    <source>
        <dbReference type="ARBA" id="ARBA00022737"/>
    </source>
</evidence>
<dbReference type="InterPro" id="IPR002550">
    <property type="entry name" value="CNNM"/>
</dbReference>
<dbReference type="GO" id="GO:0005886">
    <property type="term" value="C:plasma membrane"/>
    <property type="evidence" value="ECO:0007669"/>
    <property type="project" value="TreeGrafter"/>
</dbReference>
<evidence type="ECO:0000256" key="5">
    <source>
        <dbReference type="ARBA" id="ARBA00023122"/>
    </source>
</evidence>
<evidence type="ECO:0000256" key="2">
    <source>
        <dbReference type="ARBA" id="ARBA00022692"/>
    </source>
</evidence>
<dbReference type="InterPro" id="IPR046342">
    <property type="entry name" value="CBS_dom_sf"/>
</dbReference>
<evidence type="ECO:0000313" key="12">
    <source>
        <dbReference type="EMBL" id="HIV00285.1"/>
    </source>
</evidence>
<keyword evidence="3" id="KW-0677">Repeat</keyword>
<feature type="transmembrane region" description="Helical" evidence="9">
    <location>
        <begin position="61"/>
        <end position="84"/>
    </location>
</feature>
<dbReference type="PANTHER" id="PTHR22777:SF17">
    <property type="entry name" value="UPF0053 PROTEIN SLL0260"/>
    <property type="match status" value="1"/>
</dbReference>
<feature type="domain" description="CBS" evidence="10">
    <location>
        <begin position="269"/>
        <end position="326"/>
    </location>
</feature>
<dbReference type="PANTHER" id="PTHR22777">
    <property type="entry name" value="HEMOLYSIN-RELATED"/>
    <property type="match status" value="1"/>
</dbReference>
<keyword evidence="5 7" id="KW-0129">CBS domain</keyword>
<organism evidence="12 13">
    <name type="scientific">Candidatus Stercoripulliclostridium merdipullorum</name>
    <dbReference type="NCBI Taxonomy" id="2840952"/>
    <lineage>
        <taxon>Bacteria</taxon>
        <taxon>Bacillati</taxon>
        <taxon>Bacillota</taxon>
        <taxon>Clostridia</taxon>
        <taxon>Eubacteriales</taxon>
        <taxon>Candidatus Stercoripulliclostridium</taxon>
    </lineage>
</organism>
<accession>A0A9D1NC51</accession>
<dbReference type="PROSITE" id="PS51371">
    <property type="entry name" value="CBS"/>
    <property type="match status" value="2"/>
</dbReference>
<comment type="caution">
    <text evidence="12">The sequence shown here is derived from an EMBL/GenBank/DDBJ whole genome shotgun (WGS) entry which is preliminary data.</text>
</comment>
<proteinExistence type="predicted"/>
<reference evidence="12" key="2">
    <citation type="journal article" date="2021" name="PeerJ">
        <title>Extensive microbial diversity within the chicken gut microbiome revealed by metagenomics and culture.</title>
        <authorList>
            <person name="Gilroy R."/>
            <person name="Ravi A."/>
            <person name="Getino M."/>
            <person name="Pursley I."/>
            <person name="Horton D.L."/>
            <person name="Alikhan N.F."/>
            <person name="Baker D."/>
            <person name="Gharbi K."/>
            <person name="Hall N."/>
            <person name="Watson M."/>
            <person name="Adriaenssens E.M."/>
            <person name="Foster-Nyarko E."/>
            <person name="Jarju S."/>
            <person name="Secka A."/>
            <person name="Antonio M."/>
            <person name="Oren A."/>
            <person name="Chaudhuri R.R."/>
            <person name="La Ragione R."/>
            <person name="Hildebrand F."/>
            <person name="Pallen M.J."/>
        </authorList>
    </citation>
    <scope>NUCLEOTIDE SEQUENCE</scope>
    <source>
        <strain evidence="12">23406</strain>
    </source>
</reference>
<evidence type="ECO:0000256" key="8">
    <source>
        <dbReference type="PROSITE-ProRule" id="PRU01193"/>
    </source>
</evidence>
<feature type="transmembrane region" description="Helical" evidence="9">
    <location>
        <begin position="130"/>
        <end position="148"/>
    </location>
</feature>
<sequence length="345" mass="39073">MDDGSAIGLIIALAVLLLFSAYFSASETAFTGFNQVRMKKLAEKKSSARLVLKLSENYNNILSTLLIGNNIVNIAAASLATIVFTHYFGNLGVTLSTVVMTILVLIFGEISPKSLAKERPERFAMLSARPLYFFTLLFWPLNFVFNVWKKFLVRVFKLNRTQPTLTEEEFQLMVTEIKDEGVLNEIEHEIIQNTIRYDEILVEKVMTPLDRFASVDDEMTCDEIKALFESTNFSRVPYMSVAGDRVKGILYRADFYEMLLAGKNDIEAILKKPFYTRNTVKISILFKQLQRSKIHMAIVRNGAGDLLGLITMEDILEELLGDIDDRYDAEEIPESDEQSAPDSAN</sequence>
<evidence type="ECO:0000313" key="13">
    <source>
        <dbReference type="Proteomes" id="UP000886891"/>
    </source>
</evidence>
<protein>
    <submittedName>
        <fullName evidence="12">HlyC/CorC family transporter</fullName>
    </submittedName>
</protein>
<dbReference type="Gene3D" id="3.10.580.10">
    <property type="entry name" value="CBS-domain"/>
    <property type="match status" value="1"/>
</dbReference>
<evidence type="ECO:0000256" key="1">
    <source>
        <dbReference type="ARBA" id="ARBA00004141"/>
    </source>
</evidence>
<dbReference type="PROSITE" id="PS51846">
    <property type="entry name" value="CNNM"/>
    <property type="match status" value="1"/>
</dbReference>
<dbReference type="InterPro" id="IPR044751">
    <property type="entry name" value="Ion_transp-like_CBS"/>
</dbReference>
<evidence type="ECO:0000259" key="10">
    <source>
        <dbReference type="PROSITE" id="PS51371"/>
    </source>
</evidence>
<dbReference type="CDD" id="cd04590">
    <property type="entry name" value="CBS_pair_CorC_HlyC_assoc"/>
    <property type="match status" value="1"/>
</dbReference>
<dbReference type="SUPFAM" id="SSF54631">
    <property type="entry name" value="CBS-domain pair"/>
    <property type="match status" value="1"/>
</dbReference>
<dbReference type="Pfam" id="PF01595">
    <property type="entry name" value="CNNM"/>
    <property type="match status" value="1"/>
</dbReference>
<keyword evidence="2 8" id="KW-0812">Transmembrane</keyword>
<feature type="transmembrane region" description="Helical" evidence="9">
    <location>
        <begin position="91"/>
        <end position="110"/>
    </location>
</feature>
<feature type="domain" description="CNNM transmembrane" evidence="11">
    <location>
        <begin position="2"/>
        <end position="187"/>
    </location>
</feature>
<gene>
    <name evidence="12" type="ORF">IAB14_04120</name>
</gene>
<dbReference type="InterPro" id="IPR000644">
    <property type="entry name" value="CBS_dom"/>
</dbReference>
<comment type="subcellular location">
    <subcellularLocation>
        <location evidence="1">Membrane</location>
        <topology evidence="1">Multi-pass membrane protein</topology>
    </subcellularLocation>
</comment>
<evidence type="ECO:0000256" key="4">
    <source>
        <dbReference type="ARBA" id="ARBA00022989"/>
    </source>
</evidence>
<evidence type="ECO:0000256" key="6">
    <source>
        <dbReference type="ARBA" id="ARBA00023136"/>
    </source>
</evidence>
<dbReference type="AlphaFoldDB" id="A0A9D1NC51"/>
<feature type="domain" description="CBS" evidence="10">
    <location>
        <begin position="206"/>
        <end position="266"/>
    </location>
</feature>
<reference evidence="12" key="1">
    <citation type="submission" date="2020-10" db="EMBL/GenBank/DDBJ databases">
        <authorList>
            <person name="Gilroy R."/>
        </authorList>
    </citation>
    <scope>NUCLEOTIDE SEQUENCE</scope>
    <source>
        <strain evidence="12">23406</strain>
    </source>
</reference>
<keyword evidence="4 8" id="KW-1133">Transmembrane helix</keyword>
<evidence type="ECO:0000256" key="9">
    <source>
        <dbReference type="SAM" id="Phobius"/>
    </source>
</evidence>